<evidence type="ECO:0000313" key="1">
    <source>
        <dbReference type="EMBL" id="SLM30615.1"/>
    </source>
</evidence>
<keyword evidence="2" id="KW-1185">Reference proteome</keyword>
<reference evidence="1 2" key="1">
    <citation type="submission" date="2017-03" db="EMBL/GenBank/DDBJ databases">
        <authorList>
            <person name="Afonso C.L."/>
            <person name="Miller P.J."/>
            <person name="Scott M.A."/>
            <person name="Spackman E."/>
            <person name="Goraichik I."/>
            <person name="Dimitrov K.M."/>
            <person name="Suarez D.L."/>
            <person name="Swayne D.E."/>
        </authorList>
    </citation>
    <scope>NUCLEOTIDE SEQUENCE [LARGE SCALE GENOMIC DNA]</scope>
    <source>
        <strain evidence="1">PRJEB14757</strain>
    </source>
</reference>
<gene>
    <name evidence="1" type="ORF">MTBBW1_2340006</name>
</gene>
<sequence>MKPHPLSITSILNTASILFDRPEWHTGKPDLKTFFLTGKSYDEQLTNKFSLEEITAKWKAFGKEYMIKNERYYYMINKELLLNDKLIQEAIDLSGIKTKDEVLVVALQEFVAKRKRLNLLDIAGKIEFQEGYDYKKCREGI</sequence>
<dbReference type="Pfam" id="PF09957">
    <property type="entry name" value="VapB_antitoxin"/>
    <property type="match status" value="1"/>
</dbReference>
<name>A0A1W1HE17_9BACT</name>
<accession>A0A1W1HE17</accession>
<dbReference type="InterPro" id="IPR019239">
    <property type="entry name" value="VapB_antitoxin"/>
</dbReference>
<dbReference type="EMBL" id="FWEV01000151">
    <property type="protein sequence ID" value="SLM30615.1"/>
    <property type="molecule type" value="Genomic_DNA"/>
</dbReference>
<organism evidence="1 2">
    <name type="scientific">Desulfamplus magnetovallimortis</name>
    <dbReference type="NCBI Taxonomy" id="1246637"/>
    <lineage>
        <taxon>Bacteria</taxon>
        <taxon>Pseudomonadati</taxon>
        <taxon>Thermodesulfobacteriota</taxon>
        <taxon>Desulfobacteria</taxon>
        <taxon>Desulfobacterales</taxon>
        <taxon>Desulfobacteraceae</taxon>
        <taxon>Desulfamplus</taxon>
    </lineage>
</organism>
<dbReference type="Proteomes" id="UP000191931">
    <property type="component" value="Unassembled WGS sequence"/>
</dbReference>
<evidence type="ECO:0000313" key="2">
    <source>
        <dbReference type="Proteomes" id="UP000191931"/>
    </source>
</evidence>
<dbReference type="RefSeq" id="WP_222424160.1">
    <property type="nucleotide sequence ID" value="NZ_LT828563.1"/>
</dbReference>
<proteinExistence type="predicted"/>
<protein>
    <submittedName>
        <fullName evidence="1">Uncharacterized protein</fullName>
    </submittedName>
</protein>
<dbReference type="AlphaFoldDB" id="A0A1W1HE17"/>
<dbReference type="STRING" id="1246637.MTBBW1_2340006"/>